<dbReference type="FunCoup" id="F4RBH3">
    <property type="interactions" value="146"/>
</dbReference>
<dbReference type="InterPro" id="IPR007149">
    <property type="entry name" value="Leo1"/>
</dbReference>
<dbReference type="GO" id="GO:0032968">
    <property type="term" value="P:positive regulation of transcription elongation by RNA polymerase II"/>
    <property type="evidence" value="ECO:0007669"/>
    <property type="project" value="TreeGrafter"/>
</dbReference>
<dbReference type="GO" id="GO:0016593">
    <property type="term" value="C:Cdc73/Paf1 complex"/>
    <property type="evidence" value="ECO:0007669"/>
    <property type="project" value="InterPro"/>
</dbReference>
<feature type="compositionally biased region" description="Polar residues" evidence="1">
    <location>
        <begin position="342"/>
        <end position="359"/>
    </location>
</feature>
<dbReference type="Proteomes" id="UP000001072">
    <property type="component" value="Unassembled WGS sequence"/>
</dbReference>
<dbReference type="GeneID" id="18936880"/>
<feature type="compositionally biased region" description="Basic and acidic residues" evidence="1">
    <location>
        <begin position="319"/>
        <end position="337"/>
    </location>
</feature>
<protein>
    <recommendedName>
        <fullName evidence="4">RNA polymerase-associated protein LEO1</fullName>
    </recommendedName>
</protein>
<dbReference type="Pfam" id="PF04004">
    <property type="entry name" value="Leo1"/>
    <property type="match status" value="1"/>
</dbReference>
<gene>
    <name evidence="2" type="ORF">MELLADRAFT_94430</name>
</gene>
<evidence type="ECO:0000256" key="1">
    <source>
        <dbReference type="SAM" id="MobiDB-lite"/>
    </source>
</evidence>
<organism evidence="3">
    <name type="scientific">Melampsora larici-populina (strain 98AG31 / pathotype 3-4-7)</name>
    <name type="common">Poplar leaf rust fungus</name>
    <dbReference type="NCBI Taxonomy" id="747676"/>
    <lineage>
        <taxon>Eukaryota</taxon>
        <taxon>Fungi</taxon>
        <taxon>Dikarya</taxon>
        <taxon>Basidiomycota</taxon>
        <taxon>Pucciniomycotina</taxon>
        <taxon>Pucciniomycetes</taxon>
        <taxon>Pucciniales</taxon>
        <taxon>Melampsoraceae</taxon>
        <taxon>Melampsora</taxon>
    </lineage>
</organism>
<dbReference type="VEuPathDB" id="FungiDB:MELLADRAFT_94430"/>
<proteinExistence type="predicted"/>
<feature type="compositionally biased region" description="Acidic residues" evidence="1">
    <location>
        <begin position="28"/>
        <end position="40"/>
    </location>
</feature>
<dbReference type="GO" id="GO:0006368">
    <property type="term" value="P:transcription elongation by RNA polymerase II"/>
    <property type="evidence" value="ECO:0007669"/>
    <property type="project" value="InterPro"/>
</dbReference>
<name>F4RBH3_MELLP</name>
<feature type="region of interest" description="Disordered" evidence="1">
    <location>
        <begin position="223"/>
        <end position="247"/>
    </location>
</feature>
<feature type="region of interest" description="Disordered" evidence="1">
    <location>
        <begin position="319"/>
        <end position="454"/>
    </location>
</feature>
<dbReference type="AlphaFoldDB" id="F4RBH3"/>
<dbReference type="STRING" id="747676.F4RBH3"/>
<dbReference type="PANTHER" id="PTHR23146">
    <property type="entry name" value="LEO1 PROTEIN"/>
    <property type="match status" value="1"/>
</dbReference>
<dbReference type="OrthoDB" id="2507260at2759"/>
<evidence type="ECO:0000313" key="3">
    <source>
        <dbReference type="Proteomes" id="UP000001072"/>
    </source>
</evidence>
<feature type="region of interest" description="Disordered" evidence="1">
    <location>
        <begin position="1"/>
        <end position="95"/>
    </location>
</feature>
<evidence type="ECO:0008006" key="4">
    <source>
        <dbReference type="Google" id="ProtNLM"/>
    </source>
</evidence>
<dbReference type="KEGG" id="mlr:MELLADRAFT_94430"/>
<feature type="compositionally biased region" description="Basic and acidic residues" evidence="1">
    <location>
        <begin position="405"/>
        <end position="440"/>
    </location>
</feature>
<dbReference type="HOGENOM" id="CLU_609935_0_0_1"/>
<evidence type="ECO:0000313" key="2">
    <source>
        <dbReference type="EMBL" id="EGG10085.1"/>
    </source>
</evidence>
<dbReference type="PANTHER" id="PTHR23146:SF0">
    <property type="entry name" value="RNA POLYMERASE-ASSOCIATED PROTEIN LEO1"/>
    <property type="match status" value="1"/>
</dbReference>
<dbReference type="eggNOG" id="KOG2428">
    <property type="taxonomic scope" value="Eukaryota"/>
</dbReference>
<dbReference type="InParanoid" id="F4RBH3"/>
<accession>F4RBH3</accession>
<dbReference type="RefSeq" id="XP_007406386.1">
    <property type="nucleotide sequence ID" value="XM_007406324.1"/>
</dbReference>
<dbReference type="EMBL" id="GL883095">
    <property type="protein sequence ID" value="EGG10085.1"/>
    <property type="molecule type" value="Genomic_DNA"/>
</dbReference>
<sequence>MSHSGESNPPLNPAPQADEETETHQESQVEDTEMNEEAPETEDHQSEDVNEINQELEEDLFGGDEDGEDEGGEGEGEVMMDENELKKREEMEYLEDPSQLQHQARDRLIAEATLLNLPLPYASDEKYWDFRLPNFLELDSQAFTDQKFLNEVKRSTTEEEGNPSKSSSVFPDHNTIRWRWVMGRDGKPVKQSNSRVVSWSDGSKSLQVGSELFDMVFIHDHQNQNTPQHDSKPGSLSQPKPDLTPNTQGLTYLFVRQGESQVLESQTSITGQISLRPYSLNSITHRNLVANRSMNKTYSQRQTQSVVVTVDPEMEKLGKELEESKQFKKNKKEESKRNRNQSNSNDQTDTFGKSRTNRFNAPVLSEEADEEIEEEEPEDEYEEEEEEEEEEIVEDESPSKSVRNRLTDLELADQRLEQSSKKKRTERDDDRRGEEVEEKRSKKKLLIIASDDED</sequence>
<feature type="compositionally biased region" description="Acidic residues" evidence="1">
    <location>
        <begin position="366"/>
        <end position="396"/>
    </location>
</feature>
<dbReference type="GO" id="GO:1990269">
    <property type="term" value="F:RNA polymerase II C-terminal domain phosphoserine binding"/>
    <property type="evidence" value="ECO:0007669"/>
    <property type="project" value="TreeGrafter"/>
</dbReference>
<reference evidence="3" key="1">
    <citation type="journal article" date="2011" name="Proc. Natl. Acad. Sci. U.S.A.">
        <title>Obligate biotrophy features unraveled by the genomic analysis of rust fungi.</title>
        <authorList>
            <person name="Duplessis S."/>
            <person name="Cuomo C.A."/>
            <person name="Lin Y.-C."/>
            <person name="Aerts A."/>
            <person name="Tisserant E."/>
            <person name="Veneault-Fourrey C."/>
            <person name="Joly D.L."/>
            <person name="Hacquard S."/>
            <person name="Amselem J."/>
            <person name="Cantarel B.L."/>
            <person name="Chiu R."/>
            <person name="Coutinho P.M."/>
            <person name="Feau N."/>
            <person name="Field M."/>
            <person name="Frey P."/>
            <person name="Gelhaye E."/>
            <person name="Goldberg J."/>
            <person name="Grabherr M.G."/>
            <person name="Kodira C.D."/>
            <person name="Kohler A."/>
            <person name="Kuees U."/>
            <person name="Lindquist E.A."/>
            <person name="Lucas S.M."/>
            <person name="Mago R."/>
            <person name="Mauceli E."/>
            <person name="Morin E."/>
            <person name="Murat C."/>
            <person name="Pangilinan J.L."/>
            <person name="Park R."/>
            <person name="Pearson M."/>
            <person name="Quesneville H."/>
            <person name="Rouhier N."/>
            <person name="Sakthikumar S."/>
            <person name="Salamov A.A."/>
            <person name="Schmutz J."/>
            <person name="Selles B."/>
            <person name="Shapiro H."/>
            <person name="Tanguay P."/>
            <person name="Tuskan G.A."/>
            <person name="Henrissat B."/>
            <person name="Van de Peer Y."/>
            <person name="Rouze P."/>
            <person name="Ellis J.G."/>
            <person name="Dodds P.N."/>
            <person name="Schein J.E."/>
            <person name="Zhong S."/>
            <person name="Hamelin R.C."/>
            <person name="Grigoriev I.V."/>
            <person name="Szabo L.J."/>
            <person name="Martin F."/>
        </authorList>
    </citation>
    <scope>NUCLEOTIDE SEQUENCE [LARGE SCALE GENOMIC DNA]</scope>
    <source>
        <strain evidence="3">98AG31 / pathotype 3-4-7</strain>
    </source>
</reference>
<keyword evidence="3" id="KW-1185">Reference proteome</keyword>
<feature type="compositionally biased region" description="Acidic residues" evidence="1">
    <location>
        <begin position="48"/>
        <end position="82"/>
    </location>
</feature>